<dbReference type="EMBL" id="JAPWTK010000761">
    <property type="protein sequence ID" value="KAJ8936287.1"/>
    <property type="molecule type" value="Genomic_DNA"/>
</dbReference>
<proteinExistence type="predicted"/>
<dbReference type="AlphaFoldDB" id="A0AAV8XCE3"/>
<feature type="compositionally biased region" description="Basic and acidic residues" evidence="1">
    <location>
        <begin position="148"/>
        <end position="158"/>
    </location>
</feature>
<feature type="compositionally biased region" description="Low complexity" evidence="1">
    <location>
        <begin position="94"/>
        <end position="108"/>
    </location>
</feature>
<feature type="region of interest" description="Disordered" evidence="1">
    <location>
        <begin position="132"/>
        <end position="190"/>
    </location>
</feature>
<evidence type="ECO:0000313" key="2">
    <source>
        <dbReference type="EMBL" id="KAJ8936287.1"/>
    </source>
</evidence>
<gene>
    <name evidence="2" type="ORF">NQ318_011452</name>
</gene>
<evidence type="ECO:0000256" key="1">
    <source>
        <dbReference type="SAM" id="MobiDB-lite"/>
    </source>
</evidence>
<feature type="compositionally biased region" description="Basic residues" evidence="1">
    <location>
        <begin position="180"/>
        <end position="190"/>
    </location>
</feature>
<keyword evidence="3" id="KW-1185">Reference proteome</keyword>
<feature type="compositionally biased region" description="Low complexity" evidence="1">
    <location>
        <begin position="168"/>
        <end position="179"/>
    </location>
</feature>
<sequence length="190" mass="20867">MIRQTFHENACPKPPPQLSLRTGQFIQIGVQPLRWTGPISVLRRTARASPATVKGFHLGVTLIRMEEEYIQGLPPIEAKTSKKKVNDRGDDIFSTNSVLNSNNTNTDNLTDEDDNGNRASVADLCKKFDDKPLKAIKNGTPNATSKMPEGKPKKHETAESNSSAKLTNGKSKVVNGVKKSSSKRASRQKK</sequence>
<accession>A0AAV8XCE3</accession>
<evidence type="ECO:0000313" key="3">
    <source>
        <dbReference type="Proteomes" id="UP001162162"/>
    </source>
</evidence>
<name>A0AAV8XCE3_9CUCU</name>
<protein>
    <submittedName>
        <fullName evidence="2">Uncharacterized protein</fullName>
    </submittedName>
</protein>
<comment type="caution">
    <text evidence="2">The sequence shown here is derived from an EMBL/GenBank/DDBJ whole genome shotgun (WGS) entry which is preliminary data.</text>
</comment>
<reference evidence="2" key="1">
    <citation type="journal article" date="2023" name="Insect Mol. Biol.">
        <title>Genome sequencing provides insights into the evolution of gene families encoding plant cell wall-degrading enzymes in longhorned beetles.</title>
        <authorList>
            <person name="Shin N.R."/>
            <person name="Okamura Y."/>
            <person name="Kirsch R."/>
            <person name="Pauchet Y."/>
        </authorList>
    </citation>
    <scope>NUCLEOTIDE SEQUENCE</scope>
    <source>
        <strain evidence="2">AMC_N1</strain>
    </source>
</reference>
<dbReference type="Proteomes" id="UP001162162">
    <property type="component" value="Unassembled WGS sequence"/>
</dbReference>
<feature type="region of interest" description="Disordered" evidence="1">
    <location>
        <begin position="81"/>
        <end position="116"/>
    </location>
</feature>
<organism evidence="2 3">
    <name type="scientific">Aromia moschata</name>
    <dbReference type="NCBI Taxonomy" id="1265417"/>
    <lineage>
        <taxon>Eukaryota</taxon>
        <taxon>Metazoa</taxon>
        <taxon>Ecdysozoa</taxon>
        <taxon>Arthropoda</taxon>
        <taxon>Hexapoda</taxon>
        <taxon>Insecta</taxon>
        <taxon>Pterygota</taxon>
        <taxon>Neoptera</taxon>
        <taxon>Endopterygota</taxon>
        <taxon>Coleoptera</taxon>
        <taxon>Polyphaga</taxon>
        <taxon>Cucujiformia</taxon>
        <taxon>Chrysomeloidea</taxon>
        <taxon>Cerambycidae</taxon>
        <taxon>Cerambycinae</taxon>
        <taxon>Callichromatini</taxon>
        <taxon>Aromia</taxon>
    </lineage>
</organism>